<dbReference type="InterPro" id="IPR036397">
    <property type="entry name" value="RNaseH_sf"/>
</dbReference>
<reference evidence="3" key="1">
    <citation type="submission" date="2022-12" db="EMBL/GenBank/DDBJ databases">
        <title>Paracoccus sp. EF6 isolated from a lake water.</title>
        <authorList>
            <person name="Liu H."/>
        </authorList>
    </citation>
    <scope>NUCLEOTIDE SEQUENCE</scope>
    <source>
        <strain evidence="3">EF6</strain>
    </source>
</reference>
<evidence type="ECO:0000313" key="3">
    <source>
        <dbReference type="EMBL" id="MCZ0962958.1"/>
    </source>
</evidence>
<keyword evidence="4" id="KW-1185">Reference proteome</keyword>
<dbReference type="PROSITE" id="PS50532">
    <property type="entry name" value="HTH_IS408"/>
    <property type="match status" value="1"/>
</dbReference>
<evidence type="ECO:0000313" key="4">
    <source>
        <dbReference type="Proteomes" id="UP001149822"/>
    </source>
</evidence>
<dbReference type="PROSITE" id="PS50994">
    <property type="entry name" value="INTEGRASE"/>
    <property type="match status" value="1"/>
</dbReference>
<feature type="domain" description="HTH IS408-type" evidence="1">
    <location>
        <begin position="4"/>
        <end position="84"/>
    </location>
</feature>
<dbReference type="InterPro" id="IPR001584">
    <property type="entry name" value="Integrase_cat-core"/>
</dbReference>
<protein>
    <submittedName>
        <fullName evidence="3">IS21 family transposase</fullName>
    </submittedName>
</protein>
<organism evidence="3 4">
    <name type="scientific">Paracoccus benzoatiresistens</name>
    <dbReference type="NCBI Taxonomy" id="2997341"/>
    <lineage>
        <taxon>Bacteria</taxon>
        <taxon>Pseudomonadati</taxon>
        <taxon>Pseudomonadota</taxon>
        <taxon>Alphaproteobacteria</taxon>
        <taxon>Rhodobacterales</taxon>
        <taxon>Paracoccaceae</taxon>
        <taxon>Paracoccus</taxon>
    </lineage>
</organism>
<evidence type="ECO:0000259" key="1">
    <source>
        <dbReference type="PROSITE" id="PS50532"/>
    </source>
</evidence>
<dbReference type="EMBL" id="JAPTYD010000025">
    <property type="protein sequence ID" value="MCZ0962958.1"/>
    <property type="molecule type" value="Genomic_DNA"/>
</dbReference>
<accession>A0ABT4J748</accession>
<dbReference type="InterPro" id="IPR017895">
    <property type="entry name" value="HTH_IS408/IS1162_type"/>
</dbReference>
<feature type="domain" description="Integrase catalytic" evidence="2">
    <location>
        <begin position="120"/>
        <end position="272"/>
    </location>
</feature>
<dbReference type="PANTHER" id="PTHR35004">
    <property type="entry name" value="TRANSPOSASE RV3428C-RELATED"/>
    <property type="match status" value="1"/>
</dbReference>
<evidence type="ECO:0000259" key="2">
    <source>
        <dbReference type="PROSITE" id="PS50994"/>
    </source>
</evidence>
<feature type="non-terminal residue" evidence="3">
    <location>
        <position position="272"/>
    </location>
</feature>
<proteinExistence type="predicted"/>
<dbReference type="RefSeq" id="WP_268943006.1">
    <property type="nucleotide sequence ID" value="NZ_JAPTYD010000025.1"/>
</dbReference>
<sequence length="272" mass="30511">MRKIEDVLRLHAQGMSTRRIALATGVGKTTVIEYLRRAAVAGLSWPLPEGLDEEALERRVFPPPPPLHGRQLAAADWAMVHRELKRSGVTLALLWDEYRGQHPDGYGYSAFCEHYRRWVGRLSPVMRQRHVAGERMFVDYSGTRMTVIDPVTGAVRPAEIFIAVMGASNMTYAEATWSQALPDWIGAHTRAFAALGAVPALVVSDNLKSGVIRACFYEPEINRSYAEMAAHYGTAILPARPYKPRDKAKVEGAVLLAQRWIIARLRNRQFFT</sequence>
<dbReference type="PANTHER" id="PTHR35004:SF8">
    <property type="entry name" value="TRANSPOSASE RV3428C-RELATED"/>
    <property type="match status" value="1"/>
</dbReference>
<dbReference type="Proteomes" id="UP001149822">
    <property type="component" value="Unassembled WGS sequence"/>
</dbReference>
<dbReference type="Gene3D" id="3.30.420.10">
    <property type="entry name" value="Ribonuclease H-like superfamily/Ribonuclease H"/>
    <property type="match status" value="1"/>
</dbReference>
<dbReference type="NCBIfam" id="NF033546">
    <property type="entry name" value="transpos_IS21"/>
    <property type="match status" value="1"/>
</dbReference>
<name>A0ABT4J748_9RHOB</name>
<comment type="caution">
    <text evidence="3">The sequence shown here is derived from an EMBL/GenBank/DDBJ whole genome shotgun (WGS) entry which is preliminary data.</text>
</comment>
<gene>
    <name evidence="3" type="primary">istA</name>
    <name evidence="3" type="ORF">OU682_15160</name>
</gene>